<keyword evidence="4 6" id="KW-0808">Transferase</keyword>
<comment type="function">
    <text evidence="6">Specifically methylates the N7 position of guanine in position 527 of 16S rRNA.</text>
</comment>
<comment type="caution">
    <text evidence="6">Lacks conserved residue(s) required for the propagation of feature annotation.</text>
</comment>
<evidence type="ECO:0000256" key="6">
    <source>
        <dbReference type="HAMAP-Rule" id="MF_00074"/>
    </source>
</evidence>
<accession>A0A6I4UQX7</accession>
<evidence type="ECO:0000256" key="3">
    <source>
        <dbReference type="ARBA" id="ARBA00022603"/>
    </source>
</evidence>
<feature type="binding site" evidence="6">
    <location>
        <position position="140"/>
    </location>
    <ligand>
        <name>S-adenosyl-L-methionine</name>
        <dbReference type="ChEBI" id="CHEBI:59789"/>
    </ligand>
</feature>
<protein>
    <recommendedName>
        <fullName evidence="6">Ribosomal RNA small subunit methyltransferase G</fullName>
        <ecNumber evidence="6">2.1.1.170</ecNumber>
    </recommendedName>
    <alternativeName>
        <fullName evidence="6">16S rRNA 7-methylguanosine methyltransferase</fullName>
        <shortName evidence="6">16S rRNA m7G methyltransferase</shortName>
    </alternativeName>
</protein>
<name>A0A6I4UQX7_9SPHN</name>
<dbReference type="Proteomes" id="UP000469159">
    <property type="component" value="Unassembled WGS sequence"/>
</dbReference>
<dbReference type="PANTHER" id="PTHR31760:SF0">
    <property type="entry name" value="S-ADENOSYL-L-METHIONINE-DEPENDENT METHYLTRANSFERASES SUPERFAMILY PROTEIN"/>
    <property type="match status" value="1"/>
</dbReference>
<dbReference type="NCBIfam" id="TIGR00138">
    <property type="entry name" value="rsmG_gidB"/>
    <property type="match status" value="1"/>
</dbReference>
<dbReference type="EC" id="2.1.1.170" evidence="6"/>
<dbReference type="GO" id="GO:0070043">
    <property type="term" value="F:rRNA (guanine-N7-)-methyltransferase activity"/>
    <property type="evidence" value="ECO:0007669"/>
    <property type="project" value="UniProtKB-UniRule"/>
</dbReference>
<keyword evidence="2 6" id="KW-0698">rRNA processing</keyword>
<dbReference type="InterPro" id="IPR029063">
    <property type="entry name" value="SAM-dependent_MTases_sf"/>
</dbReference>
<dbReference type="HAMAP" id="MF_00074">
    <property type="entry name" value="16SrRNA_methyltr_G"/>
    <property type="match status" value="1"/>
</dbReference>
<comment type="subcellular location">
    <subcellularLocation>
        <location evidence="6">Cytoplasm</location>
    </subcellularLocation>
</comment>
<organism evidence="7 8">
    <name type="scientific">Croceibacterium soli</name>
    <dbReference type="NCBI Taxonomy" id="1739690"/>
    <lineage>
        <taxon>Bacteria</taxon>
        <taxon>Pseudomonadati</taxon>
        <taxon>Pseudomonadota</taxon>
        <taxon>Alphaproteobacteria</taxon>
        <taxon>Sphingomonadales</taxon>
        <taxon>Erythrobacteraceae</taxon>
        <taxon>Croceibacterium</taxon>
    </lineage>
</organism>
<dbReference type="Pfam" id="PF02527">
    <property type="entry name" value="GidB"/>
    <property type="match status" value="1"/>
</dbReference>
<feature type="binding site" evidence="6">
    <location>
        <position position="75"/>
    </location>
    <ligand>
        <name>S-adenosyl-L-methionine</name>
        <dbReference type="ChEBI" id="CHEBI:59789"/>
    </ligand>
</feature>
<keyword evidence="8" id="KW-1185">Reference proteome</keyword>
<dbReference type="OrthoDB" id="9808773at2"/>
<dbReference type="AlphaFoldDB" id="A0A6I4UQX7"/>
<keyword evidence="5 6" id="KW-0949">S-adenosyl-L-methionine</keyword>
<comment type="caution">
    <text evidence="7">The sequence shown here is derived from an EMBL/GenBank/DDBJ whole genome shotgun (WGS) entry which is preliminary data.</text>
</comment>
<comment type="catalytic activity">
    <reaction evidence="6">
        <text>guanosine(527) in 16S rRNA + S-adenosyl-L-methionine = N(7)-methylguanosine(527) in 16S rRNA + S-adenosyl-L-homocysteine</text>
        <dbReference type="Rhea" id="RHEA:42732"/>
        <dbReference type="Rhea" id="RHEA-COMP:10209"/>
        <dbReference type="Rhea" id="RHEA-COMP:10210"/>
        <dbReference type="ChEBI" id="CHEBI:57856"/>
        <dbReference type="ChEBI" id="CHEBI:59789"/>
        <dbReference type="ChEBI" id="CHEBI:74269"/>
        <dbReference type="ChEBI" id="CHEBI:74480"/>
        <dbReference type="EC" id="2.1.1.170"/>
    </reaction>
</comment>
<keyword evidence="1 6" id="KW-0963">Cytoplasm</keyword>
<proteinExistence type="inferred from homology"/>
<dbReference type="SUPFAM" id="SSF53335">
    <property type="entry name" value="S-adenosyl-L-methionine-dependent methyltransferases"/>
    <property type="match status" value="1"/>
</dbReference>
<dbReference type="Gene3D" id="3.40.50.150">
    <property type="entry name" value="Vaccinia Virus protein VP39"/>
    <property type="match status" value="1"/>
</dbReference>
<keyword evidence="3 6" id="KW-0489">Methyltransferase</keyword>
<gene>
    <name evidence="6 7" type="primary">rsmG</name>
    <name evidence="7" type="ORF">GRI75_00820</name>
</gene>
<dbReference type="PANTHER" id="PTHR31760">
    <property type="entry name" value="S-ADENOSYL-L-METHIONINE-DEPENDENT METHYLTRANSFERASES SUPERFAMILY PROTEIN"/>
    <property type="match status" value="1"/>
</dbReference>
<evidence type="ECO:0000313" key="7">
    <source>
        <dbReference type="EMBL" id="MXP40184.1"/>
    </source>
</evidence>
<sequence length="208" mass="22263">MLESEDDARAFCAGLTDGAGMERLERLATMVVEENARQNLIAKSSEAAIWVRHLADSAQLLAHVPRGTSPWLDLGTGAGFPGLVSAAMRPDMACILVESRKKRVEWLQRAAVALGLANCRVEGKRLEHVESFEAGAISARAFAPLPKLLGLSARFSTRSTLWLLPKGRSAVQELSGLSKRSGAMFHVEQSVTDGEAGIVIGTGRPDVS</sequence>
<dbReference type="InterPro" id="IPR003682">
    <property type="entry name" value="rRNA_ssu_MeTfrase_G"/>
</dbReference>
<evidence type="ECO:0000256" key="1">
    <source>
        <dbReference type="ARBA" id="ARBA00022490"/>
    </source>
</evidence>
<comment type="similarity">
    <text evidence="6">Belongs to the methyltransferase superfamily. RNA methyltransferase RsmG family.</text>
</comment>
<evidence type="ECO:0000256" key="2">
    <source>
        <dbReference type="ARBA" id="ARBA00022552"/>
    </source>
</evidence>
<feature type="binding site" evidence="6">
    <location>
        <begin position="126"/>
        <end position="127"/>
    </location>
    <ligand>
        <name>S-adenosyl-L-methionine</name>
        <dbReference type="ChEBI" id="CHEBI:59789"/>
    </ligand>
</feature>
<dbReference type="GO" id="GO:0005829">
    <property type="term" value="C:cytosol"/>
    <property type="evidence" value="ECO:0007669"/>
    <property type="project" value="TreeGrafter"/>
</dbReference>
<evidence type="ECO:0000256" key="4">
    <source>
        <dbReference type="ARBA" id="ARBA00022679"/>
    </source>
</evidence>
<evidence type="ECO:0000256" key="5">
    <source>
        <dbReference type="ARBA" id="ARBA00022691"/>
    </source>
</evidence>
<evidence type="ECO:0000313" key="8">
    <source>
        <dbReference type="Proteomes" id="UP000469159"/>
    </source>
</evidence>
<feature type="binding site" evidence="6">
    <location>
        <position position="80"/>
    </location>
    <ligand>
        <name>S-adenosyl-L-methionine</name>
        <dbReference type="ChEBI" id="CHEBI:59789"/>
    </ligand>
</feature>
<dbReference type="RefSeq" id="WP_160745494.1">
    <property type="nucleotide sequence ID" value="NZ_WTYK01000001.1"/>
</dbReference>
<dbReference type="EMBL" id="WTYK01000001">
    <property type="protein sequence ID" value="MXP40184.1"/>
    <property type="molecule type" value="Genomic_DNA"/>
</dbReference>
<reference evidence="7 8" key="1">
    <citation type="submission" date="2019-12" db="EMBL/GenBank/DDBJ databases">
        <title>Genomic-based taxomic classification of the family Erythrobacteraceae.</title>
        <authorList>
            <person name="Xu L."/>
        </authorList>
    </citation>
    <scope>NUCLEOTIDE SEQUENCE [LARGE SCALE GENOMIC DNA]</scope>
    <source>
        <strain evidence="7 8">MCCC 1K02066</strain>
    </source>
</reference>